<accession>A9DMY1</accession>
<dbReference type="HOGENOM" id="CLU_2649732_0_0_10"/>
<name>A9DMY1_9FLAO</name>
<dbReference type="AlphaFoldDB" id="A9DMY1"/>
<gene>
    <name evidence="1" type="ORF">KAOT1_21662</name>
</gene>
<dbReference type="STRING" id="391587.KAOT1_21662"/>
<proteinExistence type="predicted"/>
<protein>
    <submittedName>
        <fullName evidence="1">Uncharacterized protein</fullName>
    </submittedName>
</protein>
<dbReference type="EMBL" id="ABIB01000002">
    <property type="protein sequence ID" value="EDP97813.1"/>
    <property type="molecule type" value="Genomic_DNA"/>
</dbReference>
<evidence type="ECO:0000313" key="1">
    <source>
        <dbReference type="EMBL" id="EDP97813.1"/>
    </source>
</evidence>
<evidence type="ECO:0000313" key="2">
    <source>
        <dbReference type="Proteomes" id="UP000002945"/>
    </source>
</evidence>
<dbReference type="Proteomes" id="UP000002945">
    <property type="component" value="Unassembled WGS sequence"/>
</dbReference>
<reference evidence="1 2" key="1">
    <citation type="journal article" date="2011" name="J. Bacteriol.">
        <title>Genome sequence of the algicidal bacterium Kordia algicida OT-1.</title>
        <authorList>
            <person name="Lee H.S."/>
            <person name="Kang S.G."/>
            <person name="Kwon K.K."/>
            <person name="Lee J.H."/>
            <person name="Kim S.J."/>
        </authorList>
    </citation>
    <scope>NUCLEOTIDE SEQUENCE [LARGE SCALE GENOMIC DNA]</scope>
    <source>
        <strain evidence="1 2">OT-1</strain>
    </source>
</reference>
<keyword evidence="2" id="KW-1185">Reference proteome</keyword>
<sequence>MYLDLIYIIQVQPKILEKRKRYSFQTPKNQYKKTINNKSIILQKHQHFHRKSSFKTMKIIKFVKVASLLSLKLSTT</sequence>
<organism evidence="1 2">
    <name type="scientific">Kordia algicida OT-1</name>
    <dbReference type="NCBI Taxonomy" id="391587"/>
    <lineage>
        <taxon>Bacteria</taxon>
        <taxon>Pseudomonadati</taxon>
        <taxon>Bacteroidota</taxon>
        <taxon>Flavobacteriia</taxon>
        <taxon>Flavobacteriales</taxon>
        <taxon>Flavobacteriaceae</taxon>
        <taxon>Kordia</taxon>
    </lineage>
</organism>
<comment type="caution">
    <text evidence="1">The sequence shown here is derived from an EMBL/GenBank/DDBJ whole genome shotgun (WGS) entry which is preliminary data.</text>
</comment>